<accession>A0A2N8S6E8</accession>
<evidence type="ECO:0000256" key="1">
    <source>
        <dbReference type="SAM" id="MobiDB-lite"/>
    </source>
</evidence>
<proteinExistence type="predicted"/>
<dbReference type="AlphaFoldDB" id="A0A2N8S6E8"/>
<evidence type="ECO:0000313" key="2">
    <source>
        <dbReference type="EMBL" id="PNF82191.1"/>
    </source>
</evidence>
<feature type="compositionally biased region" description="Low complexity" evidence="1">
    <location>
        <begin position="7"/>
        <end position="48"/>
    </location>
</feature>
<reference evidence="2 3" key="1">
    <citation type="submission" date="2018-01" db="EMBL/GenBank/DDBJ databases">
        <title>Denitrification phenotypes of diverse strains of Pseudomonas stutzeri.</title>
        <authorList>
            <person name="Milligan D.A."/>
            <person name="Bergaust L."/>
            <person name="Bakken L.R."/>
            <person name="Frostegard A."/>
        </authorList>
    </citation>
    <scope>NUCLEOTIDE SEQUENCE [LARGE SCALE GENOMIC DNA]</scope>
    <source>
        <strain evidence="2 3">KC</strain>
    </source>
</reference>
<feature type="region of interest" description="Disordered" evidence="1">
    <location>
        <begin position="1"/>
        <end position="70"/>
    </location>
</feature>
<dbReference type="OrthoDB" id="9970046at2"/>
<evidence type="ECO:0000313" key="3">
    <source>
        <dbReference type="Proteomes" id="UP000235925"/>
    </source>
</evidence>
<protein>
    <submittedName>
        <fullName evidence="2">Uncharacterized protein</fullName>
    </submittedName>
</protein>
<sequence>MAKKPKAAAAKIHTSEPAKALAAKPKAAPKARATAKPAATAKPKVAAKSGAPRAKAVASSKRMHNSHSDAAERMMQLAQFLSEDPEAAKVFAKKTGVYTKSGELTAAYR</sequence>
<dbReference type="Proteomes" id="UP000235925">
    <property type="component" value="Unassembled WGS sequence"/>
</dbReference>
<comment type="caution">
    <text evidence="2">The sequence shown here is derived from an EMBL/GenBank/DDBJ whole genome shotgun (WGS) entry which is preliminary data.</text>
</comment>
<name>A0A2N8S6E8_STUST</name>
<dbReference type="EMBL" id="POUN01000001">
    <property type="protein sequence ID" value="PNF82191.1"/>
    <property type="molecule type" value="Genomic_DNA"/>
</dbReference>
<dbReference type="RefSeq" id="WP_102823326.1">
    <property type="nucleotide sequence ID" value="NZ_CP139348.1"/>
</dbReference>
<gene>
    <name evidence="2" type="ORF">CXK92_01610</name>
</gene>
<organism evidence="2 3">
    <name type="scientific">Stutzerimonas stutzeri</name>
    <name type="common">Pseudomonas stutzeri</name>
    <dbReference type="NCBI Taxonomy" id="316"/>
    <lineage>
        <taxon>Bacteria</taxon>
        <taxon>Pseudomonadati</taxon>
        <taxon>Pseudomonadota</taxon>
        <taxon>Gammaproteobacteria</taxon>
        <taxon>Pseudomonadales</taxon>
        <taxon>Pseudomonadaceae</taxon>
        <taxon>Stutzerimonas</taxon>
    </lineage>
</organism>